<feature type="region of interest" description="Disordered" evidence="1">
    <location>
        <begin position="1"/>
        <end position="72"/>
    </location>
</feature>
<feature type="compositionally biased region" description="Polar residues" evidence="1">
    <location>
        <begin position="1124"/>
        <end position="1140"/>
    </location>
</feature>
<keyword evidence="3" id="KW-1185">Reference proteome</keyword>
<dbReference type="AlphaFoldDB" id="A0A166KPZ3"/>
<evidence type="ECO:0000256" key="1">
    <source>
        <dbReference type="SAM" id="MobiDB-lite"/>
    </source>
</evidence>
<feature type="compositionally biased region" description="Low complexity" evidence="1">
    <location>
        <begin position="796"/>
        <end position="813"/>
    </location>
</feature>
<feature type="region of interest" description="Disordered" evidence="1">
    <location>
        <begin position="796"/>
        <end position="837"/>
    </location>
</feature>
<feature type="compositionally biased region" description="Basic residues" evidence="1">
    <location>
        <begin position="863"/>
        <end position="874"/>
    </location>
</feature>
<sequence length="1161" mass="126924">MPREVKRALGMSGTMGGSDCSAYMPEEEVDASDPDSDIPGELQAILATHEEESSEDTMSYRPGSLDGSPVSPTTDRLYQFSLKPFEPLSLGLKGPAFRASLMDEDNNQLDLDDTATSEEEDTKKSFDFTGELKKLNQSGASDRRSFMEQLENAFRTPAKIDLRYAFDQAMLTAEVPPVPKMPLHLLNSATIRQKKSMPSYSLPVDPNDMDPTVLIGSDSLALTADFEDSQPSLRSASSVLSRQSDGELKRDFKFGGGRPSPAQTLPVSEGHELTLSDIIPLAAHADDTFDASLEDDSVLKSILMKATTVLEVPTAPVPRVRLDSDTSVRARTRQVARRSAAASYRHSRISSVGSFAGFDSFAEVRRGFEFSEDRPAFYPPASASRRHAKRESMFSIASVSSYGHVIDAGSTDPFNFLDGRLADIPQSEDEVSSFSMSMSVDDTFEFMHLRDRQGPARGRIDSDASSFYFHAPAQSHQIQPYNRAHRRHGSNFSVSSVAPPVSMYNRSSGVYRRSAAEAHRRNSSDTSASSVALSYAMQGVNQGRASWARHRQEASIDSVMSDFSGRGLGRPGVGDKMFASAQDYGVPLTAISASPPESLASRSRENMFSYDSIMGDEGRKTSVEYDRGTSSGDSLFDQTGNRTSDSSESVFGNEEGQAKPYQGLLPAYQFRPLSTVSFASVHSPDREDDTMISMLGGGHVRRRSVASVIEASPCVRVEKRIHAEGAQPRKVDGYFDSPNHEARIVEKPSISSYKFGGERMIRAQQGLYERRSLEASCLVGDGEDLSMSVRVEPVFTRPSTSARSRSSTCTTSSGGDTPPLSLADDTSQSEGGSQSSIDLNRVSVILANSTYPTPGSARDRVRSRARGNGHRRRISQAQASRGASIYETIEEEMTSSASSGHSSSTSMDFNQENLFDITHGHSAVFVVDPEAPSNESPANWDDDSGMLAMRQYYALREEAQETVTDSKQVWADTAFSMYALQSFVPPKHPAGMQALLQHSIDNYGPLPSELRRIRSRTTSRPSPYPQSRATKTSSNSDHRRPIAMDQHTLVSVPTPKQTPTAALKPVSMNPNVVYSQPPVPKHEFLKGSPLPDPELVKNFGLPRPRVPSNARRSALGWSKRSTGKENNTSQGSIMTPSDSLRINRPRPRGRPTPGSARPIRI</sequence>
<organism evidence="2 3">
    <name type="scientific">Athelia psychrophila</name>
    <dbReference type="NCBI Taxonomy" id="1759441"/>
    <lineage>
        <taxon>Eukaryota</taxon>
        <taxon>Fungi</taxon>
        <taxon>Dikarya</taxon>
        <taxon>Basidiomycota</taxon>
        <taxon>Agaricomycotina</taxon>
        <taxon>Agaricomycetes</taxon>
        <taxon>Agaricomycetidae</taxon>
        <taxon>Atheliales</taxon>
        <taxon>Atheliaceae</taxon>
        <taxon>Athelia</taxon>
    </lineage>
</organism>
<accession>A0A166KPZ3</accession>
<evidence type="ECO:0000313" key="2">
    <source>
        <dbReference type="EMBL" id="KZP22138.1"/>
    </source>
</evidence>
<proteinExistence type="predicted"/>
<gene>
    <name evidence="2" type="ORF">FIBSPDRAFT_953223</name>
</gene>
<dbReference type="EMBL" id="KV417542">
    <property type="protein sequence ID" value="KZP22138.1"/>
    <property type="molecule type" value="Genomic_DNA"/>
</dbReference>
<feature type="compositionally biased region" description="Polar residues" evidence="1">
    <location>
        <begin position="628"/>
        <end position="650"/>
    </location>
</feature>
<feature type="compositionally biased region" description="Low complexity" evidence="1">
    <location>
        <begin position="1016"/>
        <end position="1028"/>
    </location>
</feature>
<feature type="compositionally biased region" description="Polar residues" evidence="1">
    <location>
        <begin position="824"/>
        <end position="837"/>
    </location>
</feature>
<feature type="compositionally biased region" description="Acidic residues" evidence="1">
    <location>
        <begin position="25"/>
        <end position="38"/>
    </location>
</feature>
<reference evidence="2 3" key="1">
    <citation type="journal article" date="2016" name="Mol. Biol. Evol.">
        <title>Comparative Genomics of Early-Diverging Mushroom-Forming Fungi Provides Insights into the Origins of Lignocellulose Decay Capabilities.</title>
        <authorList>
            <person name="Nagy L.G."/>
            <person name="Riley R."/>
            <person name="Tritt A."/>
            <person name="Adam C."/>
            <person name="Daum C."/>
            <person name="Floudas D."/>
            <person name="Sun H."/>
            <person name="Yadav J.S."/>
            <person name="Pangilinan J."/>
            <person name="Larsson K.H."/>
            <person name="Matsuura K."/>
            <person name="Barry K."/>
            <person name="Labutti K."/>
            <person name="Kuo R."/>
            <person name="Ohm R.A."/>
            <person name="Bhattacharya S.S."/>
            <person name="Shirouzu T."/>
            <person name="Yoshinaga Y."/>
            <person name="Martin F.M."/>
            <person name="Grigoriev I.V."/>
            <person name="Hibbett D.S."/>
        </authorList>
    </citation>
    <scope>NUCLEOTIDE SEQUENCE [LARGE SCALE GENOMIC DNA]</scope>
    <source>
        <strain evidence="2 3">CBS 109695</strain>
    </source>
</reference>
<name>A0A166KPZ3_9AGAM</name>
<protein>
    <submittedName>
        <fullName evidence="2">Uncharacterized protein</fullName>
    </submittedName>
</protein>
<feature type="region of interest" description="Disordered" evidence="1">
    <location>
        <begin position="1015"/>
        <end position="1040"/>
    </location>
</feature>
<feature type="region of interest" description="Disordered" evidence="1">
    <location>
        <begin position="1099"/>
        <end position="1161"/>
    </location>
</feature>
<feature type="region of interest" description="Disordered" evidence="1">
    <location>
        <begin position="622"/>
        <end position="653"/>
    </location>
</feature>
<feature type="region of interest" description="Disordered" evidence="1">
    <location>
        <begin position="849"/>
        <end position="881"/>
    </location>
</feature>
<evidence type="ECO:0000313" key="3">
    <source>
        <dbReference type="Proteomes" id="UP000076532"/>
    </source>
</evidence>
<dbReference type="Proteomes" id="UP000076532">
    <property type="component" value="Unassembled WGS sequence"/>
</dbReference>
<dbReference type="STRING" id="436010.A0A166KPZ3"/>
<dbReference type="OrthoDB" id="2563277at2759"/>
<feature type="compositionally biased region" description="Low complexity" evidence="1">
    <location>
        <begin position="1151"/>
        <end position="1161"/>
    </location>
</feature>